<keyword evidence="3" id="KW-1185">Reference proteome</keyword>
<dbReference type="RefSeq" id="WP_135963201.1">
    <property type="nucleotide sequence ID" value="NZ_SRXT01000003.1"/>
</dbReference>
<dbReference type="EMBL" id="SRXT01000003">
    <property type="protein sequence ID" value="TGX53963.1"/>
    <property type="molecule type" value="Genomic_DNA"/>
</dbReference>
<dbReference type="InterPro" id="IPR054241">
    <property type="entry name" value="DUF6968"/>
</dbReference>
<proteinExistence type="predicted"/>
<reference evidence="2 3" key="1">
    <citation type="submission" date="2019-04" db="EMBL/GenBank/DDBJ databases">
        <title>Sphingomonas psychrotolerans sp. nov., isolated from soil in the Tianshan Mountains, Xinjiang, China.</title>
        <authorList>
            <person name="Luo Y."/>
            <person name="Sheng H."/>
        </authorList>
    </citation>
    <scope>NUCLEOTIDE SEQUENCE [LARGE SCALE GENOMIC DNA]</scope>
    <source>
        <strain evidence="2 3">ZFGT-11</strain>
    </source>
</reference>
<evidence type="ECO:0000313" key="3">
    <source>
        <dbReference type="Proteomes" id="UP000306147"/>
    </source>
</evidence>
<dbReference type="AlphaFoldDB" id="A0A4S1XEB1"/>
<gene>
    <name evidence="2" type="ORF">E5A73_07465</name>
</gene>
<dbReference type="Proteomes" id="UP000306147">
    <property type="component" value="Unassembled WGS sequence"/>
</dbReference>
<organism evidence="2 3">
    <name type="scientific">Sphingomonas gei</name>
    <dbReference type="NCBI Taxonomy" id="1395960"/>
    <lineage>
        <taxon>Bacteria</taxon>
        <taxon>Pseudomonadati</taxon>
        <taxon>Pseudomonadota</taxon>
        <taxon>Alphaproteobacteria</taxon>
        <taxon>Sphingomonadales</taxon>
        <taxon>Sphingomonadaceae</taxon>
        <taxon>Sphingomonas</taxon>
    </lineage>
</organism>
<dbReference type="OrthoDB" id="7276171at2"/>
<accession>A0A4S1XEB1</accession>
<name>A0A4S1XEB1_9SPHN</name>
<evidence type="ECO:0000259" key="1">
    <source>
        <dbReference type="Pfam" id="PF22302"/>
    </source>
</evidence>
<protein>
    <recommendedName>
        <fullName evidence="1">DUF6968 domain-containing protein</fullName>
    </recommendedName>
</protein>
<evidence type="ECO:0000313" key="2">
    <source>
        <dbReference type="EMBL" id="TGX53963.1"/>
    </source>
</evidence>
<sequence>MKTPSDVGDIVASRIFDREDGKVSLSFHKPGPYPDPELDADPDDPPWRCFYTIAFPDGETKRSYSVGIDSIQALLLAFAGAMQALQYVGDGTPTRRPPLQWLGEDDLGLSIRHFE</sequence>
<dbReference type="Pfam" id="PF22302">
    <property type="entry name" value="DUF6968"/>
    <property type="match status" value="1"/>
</dbReference>
<feature type="domain" description="DUF6968" evidence="1">
    <location>
        <begin position="16"/>
        <end position="109"/>
    </location>
</feature>
<comment type="caution">
    <text evidence="2">The sequence shown here is derived from an EMBL/GenBank/DDBJ whole genome shotgun (WGS) entry which is preliminary data.</text>
</comment>